<dbReference type="PaxDb" id="2850-Phatr47950"/>
<dbReference type="GeneID" id="7203135"/>
<feature type="transmembrane region" description="Helical" evidence="2">
    <location>
        <begin position="169"/>
        <end position="189"/>
    </location>
</feature>
<reference evidence="3 4" key="1">
    <citation type="journal article" date="2008" name="Nature">
        <title>The Phaeodactylum genome reveals the evolutionary history of diatom genomes.</title>
        <authorList>
            <person name="Bowler C."/>
            <person name="Allen A.E."/>
            <person name="Badger J.H."/>
            <person name="Grimwood J."/>
            <person name="Jabbari K."/>
            <person name="Kuo A."/>
            <person name="Maheswari U."/>
            <person name="Martens C."/>
            <person name="Maumus F."/>
            <person name="Otillar R.P."/>
            <person name="Rayko E."/>
            <person name="Salamov A."/>
            <person name="Vandepoele K."/>
            <person name="Beszteri B."/>
            <person name="Gruber A."/>
            <person name="Heijde M."/>
            <person name="Katinka M."/>
            <person name="Mock T."/>
            <person name="Valentin K."/>
            <person name="Verret F."/>
            <person name="Berges J.A."/>
            <person name="Brownlee C."/>
            <person name="Cadoret J.P."/>
            <person name="Chiovitti A."/>
            <person name="Choi C.J."/>
            <person name="Coesel S."/>
            <person name="De Martino A."/>
            <person name="Detter J.C."/>
            <person name="Durkin C."/>
            <person name="Falciatore A."/>
            <person name="Fournet J."/>
            <person name="Haruta M."/>
            <person name="Huysman M.J."/>
            <person name="Jenkins B.D."/>
            <person name="Jiroutova K."/>
            <person name="Jorgensen R.E."/>
            <person name="Joubert Y."/>
            <person name="Kaplan A."/>
            <person name="Kroger N."/>
            <person name="Kroth P.G."/>
            <person name="La Roche J."/>
            <person name="Lindquist E."/>
            <person name="Lommer M."/>
            <person name="Martin-Jezequel V."/>
            <person name="Lopez P.J."/>
            <person name="Lucas S."/>
            <person name="Mangogna M."/>
            <person name="McGinnis K."/>
            <person name="Medlin L.K."/>
            <person name="Montsant A."/>
            <person name="Oudot-Le Secq M.P."/>
            <person name="Napoli C."/>
            <person name="Obornik M."/>
            <person name="Parker M.S."/>
            <person name="Petit J.L."/>
            <person name="Porcel B.M."/>
            <person name="Poulsen N."/>
            <person name="Robison M."/>
            <person name="Rychlewski L."/>
            <person name="Rynearson T.A."/>
            <person name="Schmutz J."/>
            <person name="Shapiro H."/>
            <person name="Siaut M."/>
            <person name="Stanley M."/>
            <person name="Sussman M.R."/>
            <person name="Taylor A.R."/>
            <person name="Vardi A."/>
            <person name="von Dassow P."/>
            <person name="Vyverman W."/>
            <person name="Willis A."/>
            <person name="Wyrwicz L.S."/>
            <person name="Rokhsar D.S."/>
            <person name="Weissenbach J."/>
            <person name="Armbrust E.V."/>
            <person name="Green B.R."/>
            <person name="Van de Peer Y."/>
            <person name="Grigoriev I.V."/>
        </authorList>
    </citation>
    <scope>NUCLEOTIDE SEQUENCE [LARGE SCALE GENOMIC DNA]</scope>
    <source>
        <strain evidence="3 4">CCAP 1055/1</strain>
    </source>
</reference>
<evidence type="ECO:0000256" key="1">
    <source>
        <dbReference type="SAM" id="MobiDB-lite"/>
    </source>
</evidence>
<organism evidence="3 4">
    <name type="scientific">Phaeodactylum tricornutum (strain CCAP 1055/1)</name>
    <dbReference type="NCBI Taxonomy" id="556484"/>
    <lineage>
        <taxon>Eukaryota</taxon>
        <taxon>Sar</taxon>
        <taxon>Stramenopiles</taxon>
        <taxon>Ochrophyta</taxon>
        <taxon>Bacillariophyta</taxon>
        <taxon>Bacillariophyceae</taxon>
        <taxon>Bacillariophycidae</taxon>
        <taxon>Naviculales</taxon>
        <taxon>Phaeodactylaceae</taxon>
        <taxon>Phaeodactylum</taxon>
    </lineage>
</organism>
<feature type="transmembrane region" description="Helical" evidence="2">
    <location>
        <begin position="209"/>
        <end position="230"/>
    </location>
</feature>
<dbReference type="OrthoDB" id="45092at2759"/>
<sequence>MLRRLTIKALDEEAHRHVANITITSTVTIRVTPKDDFLVSWAILWAGFVIASLVATWQVWKESRSLSTRRGQTEEEQATDGVSTADVARSIFRRLLLAAMASRIVLMPVQIWSTPVWWQFVGDTLPEMLFAAAWTLLVSFFVQLVGIATGTSTSTMPGIVIQGTAVASVLLYALLCCIYAALFGTVSYFCPRLLSILQPSLVQHGGLVTRISICTVLCISMFGAHTIGYARLVLAPPHRVFWWWNYGVLELLPSSIFLVIMNPSSNKSSEREHEDLSTDGSRKIGRTDSASSAMSHPTGNSRKQQETIALLKNSPVYGSSGKTTTT</sequence>
<name>B7G5G9_PHATC</name>
<dbReference type="KEGG" id="pti:PHATRDRAFT_47950"/>
<keyword evidence="2" id="KW-0812">Transmembrane</keyword>
<keyword evidence="2" id="KW-0472">Membrane</keyword>
<dbReference type="Proteomes" id="UP000000759">
    <property type="component" value="Chromosome 15"/>
</dbReference>
<evidence type="ECO:0000256" key="2">
    <source>
        <dbReference type="SAM" id="Phobius"/>
    </source>
</evidence>
<evidence type="ECO:0000313" key="4">
    <source>
        <dbReference type="Proteomes" id="UP000000759"/>
    </source>
</evidence>
<feature type="region of interest" description="Disordered" evidence="1">
    <location>
        <begin position="266"/>
        <end position="326"/>
    </location>
</feature>
<dbReference type="EMBL" id="CM000617">
    <property type="protein sequence ID" value="EEC46148.1"/>
    <property type="molecule type" value="Genomic_DNA"/>
</dbReference>
<evidence type="ECO:0008006" key="5">
    <source>
        <dbReference type="Google" id="ProtNLM"/>
    </source>
</evidence>
<gene>
    <name evidence="3" type="ORF">PHATRDRAFT_47950</name>
</gene>
<reference evidence="4" key="2">
    <citation type="submission" date="2008-08" db="EMBL/GenBank/DDBJ databases">
        <authorList>
            <consortium name="Diatom Consortium"/>
            <person name="Grigoriev I."/>
            <person name="Grimwood J."/>
            <person name="Kuo A."/>
            <person name="Otillar R.P."/>
            <person name="Salamov A."/>
            <person name="Detter J.C."/>
            <person name="Lindquist E."/>
            <person name="Shapiro H."/>
            <person name="Lucas S."/>
            <person name="Glavina del Rio T."/>
            <person name="Pitluck S."/>
            <person name="Rokhsar D."/>
            <person name="Bowler C."/>
        </authorList>
    </citation>
    <scope>GENOME REANNOTATION</scope>
    <source>
        <strain evidence="4">CCAP 1055/1</strain>
    </source>
</reference>
<feature type="compositionally biased region" description="Basic and acidic residues" evidence="1">
    <location>
        <begin position="268"/>
        <end position="286"/>
    </location>
</feature>
<feature type="compositionally biased region" description="Polar residues" evidence="1">
    <location>
        <begin position="316"/>
        <end position="326"/>
    </location>
</feature>
<proteinExistence type="predicted"/>
<feature type="transmembrane region" description="Helical" evidence="2">
    <location>
        <begin position="38"/>
        <end position="60"/>
    </location>
</feature>
<dbReference type="HOGENOM" id="CLU_795607_0_0_1"/>
<feature type="transmembrane region" description="Helical" evidence="2">
    <location>
        <begin position="242"/>
        <end position="261"/>
    </location>
</feature>
<feature type="compositionally biased region" description="Polar residues" evidence="1">
    <location>
        <begin position="288"/>
        <end position="302"/>
    </location>
</feature>
<feature type="transmembrane region" description="Helical" evidence="2">
    <location>
        <begin position="128"/>
        <end position="148"/>
    </location>
</feature>
<keyword evidence="4" id="KW-1185">Reference proteome</keyword>
<accession>B7G5G9</accession>
<dbReference type="AlphaFoldDB" id="B7G5G9"/>
<dbReference type="InParanoid" id="B7G5G9"/>
<protein>
    <recommendedName>
        <fullName evidence="5">Transmembrane protein</fullName>
    </recommendedName>
</protein>
<keyword evidence="2" id="KW-1133">Transmembrane helix</keyword>
<dbReference type="RefSeq" id="XP_002182247.1">
    <property type="nucleotide sequence ID" value="XM_002182211.1"/>
</dbReference>
<evidence type="ECO:0000313" key="3">
    <source>
        <dbReference type="EMBL" id="EEC46148.1"/>
    </source>
</evidence>